<evidence type="ECO:0000256" key="10">
    <source>
        <dbReference type="RuleBase" id="RU000594"/>
    </source>
</evidence>
<comment type="pathway">
    <text evidence="9">Protein modification; lipoprotein biosynthesis (signal peptide cleavage).</text>
</comment>
<dbReference type="PANTHER" id="PTHR33695">
    <property type="entry name" value="LIPOPROTEIN SIGNAL PEPTIDASE"/>
    <property type="match status" value="1"/>
</dbReference>
<dbReference type="InterPro" id="IPR001872">
    <property type="entry name" value="Peptidase_A8"/>
</dbReference>
<gene>
    <name evidence="9" type="primary">lspA</name>
    <name evidence="12" type="ORF">GW534_00285</name>
</gene>
<dbReference type="GO" id="GO:0004190">
    <property type="term" value="F:aspartic-type endopeptidase activity"/>
    <property type="evidence" value="ECO:0007669"/>
    <property type="project" value="UniProtKB-EC"/>
</dbReference>
<evidence type="ECO:0000256" key="3">
    <source>
        <dbReference type="ARBA" id="ARBA00022670"/>
    </source>
</evidence>
<evidence type="ECO:0000256" key="5">
    <source>
        <dbReference type="ARBA" id="ARBA00022750"/>
    </source>
</evidence>
<feature type="transmembrane region" description="Helical" evidence="9">
    <location>
        <begin position="121"/>
        <end position="146"/>
    </location>
</feature>
<comment type="caution">
    <text evidence="9">Lacks conserved residue(s) required for the propagation of feature annotation.</text>
</comment>
<feature type="active site" evidence="9">
    <location>
        <position position="111"/>
    </location>
</feature>
<accession>A0ABW9ZYF2</accession>
<keyword evidence="13" id="KW-1185">Reference proteome</keyword>
<protein>
    <recommendedName>
        <fullName evidence="9">Lipoprotein signal peptidase</fullName>
        <ecNumber evidence="9">3.4.23.36</ecNumber>
    </recommendedName>
    <alternativeName>
        <fullName evidence="9">Prolipoprotein signal peptidase</fullName>
    </alternativeName>
    <alternativeName>
        <fullName evidence="9">Signal peptidase II</fullName>
        <shortName evidence="9">SPase II</shortName>
    </alternativeName>
</protein>
<dbReference type="PROSITE" id="PS00855">
    <property type="entry name" value="SPASE_II"/>
    <property type="match status" value="1"/>
</dbReference>
<dbReference type="Pfam" id="PF01252">
    <property type="entry name" value="Peptidase_A8"/>
    <property type="match status" value="1"/>
</dbReference>
<evidence type="ECO:0000313" key="12">
    <source>
        <dbReference type="EMBL" id="NCU16212.1"/>
    </source>
</evidence>
<evidence type="ECO:0000256" key="8">
    <source>
        <dbReference type="ARBA" id="ARBA00023136"/>
    </source>
</evidence>
<evidence type="ECO:0000313" key="13">
    <source>
        <dbReference type="Proteomes" id="UP000743899"/>
    </source>
</evidence>
<evidence type="ECO:0000256" key="2">
    <source>
        <dbReference type="ARBA" id="ARBA00022475"/>
    </source>
</evidence>
<keyword evidence="4 9" id="KW-0812">Transmembrane</keyword>
<reference evidence="12 13" key="1">
    <citation type="submission" date="2020-01" db="EMBL/GenBank/DDBJ databases">
        <title>A novel Bacillus sp. from Pasinler.</title>
        <authorList>
            <person name="Adiguzel A."/>
            <person name="Ay H."/>
            <person name="Baltaci M.O."/>
        </authorList>
    </citation>
    <scope>NUCLEOTIDE SEQUENCE [LARGE SCALE GENOMIC DNA]</scope>
    <source>
        <strain evidence="12 13">P1</strain>
    </source>
</reference>
<keyword evidence="6 9" id="KW-0378">Hydrolase</keyword>
<keyword evidence="8 9" id="KW-0472">Membrane</keyword>
<dbReference type="NCBIfam" id="TIGR00077">
    <property type="entry name" value="lspA"/>
    <property type="match status" value="1"/>
</dbReference>
<keyword evidence="5 9" id="KW-0064">Aspartyl protease</keyword>
<evidence type="ECO:0000256" key="6">
    <source>
        <dbReference type="ARBA" id="ARBA00022801"/>
    </source>
</evidence>
<dbReference type="EMBL" id="JAACYS010000001">
    <property type="protein sequence ID" value="NCU16212.1"/>
    <property type="molecule type" value="Genomic_DNA"/>
</dbReference>
<name>A0ABW9ZYF2_9BACI</name>
<keyword evidence="3 9" id="KW-0645">Protease</keyword>
<evidence type="ECO:0000256" key="4">
    <source>
        <dbReference type="ARBA" id="ARBA00022692"/>
    </source>
</evidence>
<keyword evidence="7 9" id="KW-1133">Transmembrane helix</keyword>
<evidence type="ECO:0000256" key="11">
    <source>
        <dbReference type="RuleBase" id="RU004181"/>
    </source>
</evidence>
<dbReference type="PANTHER" id="PTHR33695:SF1">
    <property type="entry name" value="LIPOPROTEIN SIGNAL PEPTIDASE"/>
    <property type="match status" value="1"/>
</dbReference>
<dbReference type="PRINTS" id="PR00781">
    <property type="entry name" value="LIPOSIGPTASE"/>
</dbReference>
<comment type="subcellular location">
    <subcellularLocation>
        <location evidence="9">Cell membrane</location>
        <topology evidence="9">Multi-pass membrane protein</topology>
    </subcellularLocation>
</comment>
<dbReference type="EC" id="3.4.23.36" evidence="9"/>
<feature type="active site" evidence="9">
    <location>
        <position position="130"/>
    </location>
</feature>
<dbReference type="HAMAP" id="MF_00161">
    <property type="entry name" value="LspA"/>
    <property type="match status" value="1"/>
</dbReference>
<comment type="similarity">
    <text evidence="1 9 11">Belongs to the peptidase A8 family.</text>
</comment>
<keyword evidence="12" id="KW-0449">Lipoprotein</keyword>
<evidence type="ECO:0000256" key="1">
    <source>
        <dbReference type="ARBA" id="ARBA00006139"/>
    </source>
</evidence>
<comment type="function">
    <text evidence="9 10">This protein specifically catalyzes the removal of signal peptides from prolipoproteins.</text>
</comment>
<dbReference type="RefSeq" id="WP_161919048.1">
    <property type="nucleotide sequence ID" value="NZ_JAACYS010000001.1"/>
</dbReference>
<keyword evidence="2 9" id="KW-1003">Cell membrane</keyword>
<sequence length="165" mass="18765">MVYYIIALIIIGIDQLTKWIIVKSMELGESIPVIENFFHITSHRNKGAAWGMLQGQMWFFYIVTVVVVVILIYYIQKHTKGEPLFGTALGLMLGGAIGNFIDRLFRQEVVDFLHFTNIFGYNFPVFNIADSALTVGVILLIIFMILDERKNKKEKKDGEGLSSSK</sequence>
<feature type="transmembrane region" description="Helical" evidence="9">
    <location>
        <begin position="83"/>
        <end position="101"/>
    </location>
</feature>
<comment type="catalytic activity">
    <reaction evidence="9 10">
        <text>Release of signal peptides from bacterial membrane prolipoproteins. Hydrolyzes -Xaa-Yaa-Zaa-|-(S,diacylglyceryl)Cys-, in which Xaa is hydrophobic (preferably Leu), and Yaa (Ala or Ser) and Zaa (Gly or Ala) have small, neutral side chains.</text>
        <dbReference type="EC" id="3.4.23.36"/>
    </reaction>
</comment>
<proteinExistence type="inferred from homology"/>
<evidence type="ECO:0000256" key="9">
    <source>
        <dbReference type="HAMAP-Rule" id="MF_00161"/>
    </source>
</evidence>
<evidence type="ECO:0000256" key="7">
    <source>
        <dbReference type="ARBA" id="ARBA00022989"/>
    </source>
</evidence>
<comment type="caution">
    <text evidence="12">The sequence shown here is derived from an EMBL/GenBank/DDBJ whole genome shotgun (WGS) entry which is preliminary data.</text>
</comment>
<dbReference type="Proteomes" id="UP000743899">
    <property type="component" value="Unassembled WGS sequence"/>
</dbReference>
<organism evidence="12 13">
    <name type="scientific">Pallidibacillus pasinlerensis</name>
    <dbReference type="NCBI Taxonomy" id="2703818"/>
    <lineage>
        <taxon>Bacteria</taxon>
        <taxon>Bacillati</taxon>
        <taxon>Bacillota</taxon>
        <taxon>Bacilli</taxon>
        <taxon>Bacillales</taxon>
        <taxon>Bacillaceae</taxon>
        <taxon>Pallidibacillus</taxon>
    </lineage>
</organism>
<feature type="transmembrane region" description="Helical" evidence="9">
    <location>
        <begin position="58"/>
        <end position="76"/>
    </location>
</feature>